<gene>
    <name evidence="1" type="ORF">CCR75_001087</name>
</gene>
<proteinExistence type="predicted"/>
<dbReference type="RefSeq" id="XP_067821041.1">
    <property type="nucleotide sequence ID" value="XM_067959192.1"/>
</dbReference>
<dbReference type="KEGG" id="blac:94344863"/>
<dbReference type="EMBL" id="SHOA02000015">
    <property type="protein sequence ID" value="TDH71542.1"/>
    <property type="molecule type" value="Genomic_DNA"/>
</dbReference>
<reference evidence="1 2" key="1">
    <citation type="journal article" date="2021" name="Genome Biol.">
        <title>AFLAP: assembly-free linkage analysis pipeline using k-mers from genome sequencing data.</title>
        <authorList>
            <person name="Fletcher K."/>
            <person name="Zhang L."/>
            <person name="Gil J."/>
            <person name="Han R."/>
            <person name="Cavanaugh K."/>
            <person name="Michelmore R."/>
        </authorList>
    </citation>
    <scope>NUCLEOTIDE SEQUENCE [LARGE SCALE GENOMIC DNA]</scope>
    <source>
        <strain evidence="1 2">SF5</strain>
    </source>
</reference>
<dbReference type="AlphaFoldDB" id="A0A976FR80"/>
<keyword evidence="2" id="KW-1185">Reference proteome</keyword>
<sequence>MSLAPALQCFVQELQPNPVDAQSGNAQSIKEGADTDWTQSPDAIARCGCLLPRQGHDHLITFNSCPNSDANAFEMQLRIKCVGGVQELLMFFVPLVGSSKRQP</sequence>
<name>A0A976FR80_BRELC</name>
<accession>A0A976FR80</accession>
<comment type="caution">
    <text evidence="1">The sequence shown here is derived from an EMBL/GenBank/DDBJ whole genome shotgun (WGS) entry which is preliminary data.</text>
</comment>
<evidence type="ECO:0000313" key="1">
    <source>
        <dbReference type="EMBL" id="TDH71542.1"/>
    </source>
</evidence>
<dbReference type="Proteomes" id="UP000294530">
    <property type="component" value="Unassembled WGS sequence"/>
</dbReference>
<organism evidence="1 2">
    <name type="scientific">Bremia lactucae</name>
    <name type="common">Lettuce downy mildew</name>
    <dbReference type="NCBI Taxonomy" id="4779"/>
    <lineage>
        <taxon>Eukaryota</taxon>
        <taxon>Sar</taxon>
        <taxon>Stramenopiles</taxon>
        <taxon>Oomycota</taxon>
        <taxon>Peronosporomycetes</taxon>
        <taxon>Peronosporales</taxon>
        <taxon>Peronosporaceae</taxon>
        <taxon>Bremia</taxon>
    </lineage>
</organism>
<protein>
    <submittedName>
        <fullName evidence="1">Uncharacterized protein</fullName>
    </submittedName>
</protein>
<evidence type="ECO:0000313" key="2">
    <source>
        <dbReference type="Proteomes" id="UP000294530"/>
    </source>
</evidence>
<dbReference type="GeneID" id="94344863"/>